<protein>
    <submittedName>
        <fullName evidence="1">Uncharacterized protein</fullName>
    </submittedName>
</protein>
<evidence type="ECO:0000313" key="2">
    <source>
        <dbReference type="Proteomes" id="UP000249177"/>
    </source>
</evidence>
<sequence>MKKVIIICCLLTFIGCKTKNVNGKQMGKSVEPTEMNTVNEAQKNKAYELGKRVLMTCNDIKFKPFTQNEATDKVIAKSTPENIKKICVKYSLKYGLFKDLEFVEMIPNKTDNTNVFRFKALFEYAKANKELRVTMNSENKASAISTKDWKDEFE</sequence>
<name>A0A2W7UG44_9FLAO</name>
<dbReference type="OrthoDB" id="1351300at2"/>
<dbReference type="AlphaFoldDB" id="A0A2W7UG44"/>
<comment type="caution">
    <text evidence="1">The sequence shown here is derived from an EMBL/GenBank/DDBJ whole genome shotgun (WGS) entry which is preliminary data.</text>
</comment>
<gene>
    <name evidence="1" type="ORF">DOS84_05855</name>
</gene>
<evidence type="ECO:0000313" key="1">
    <source>
        <dbReference type="EMBL" id="PZX94147.1"/>
    </source>
</evidence>
<proteinExistence type="predicted"/>
<keyword evidence="2" id="KW-1185">Reference proteome</keyword>
<reference evidence="1 2" key="1">
    <citation type="submission" date="2018-06" db="EMBL/GenBank/DDBJ databases">
        <title>Flavobacterium sp IMCC34762, genome.</title>
        <authorList>
            <person name="Joung Y."/>
            <person name="Cho J."/>
            <person name="Song J."/>
        </authorList>
    </citation>
    <scope>NUCLEOTIDE SEQUENCE [LARGE SCALE GENOMIC DNA]</scope>
    <source>
        <strain evidence="1 2">IMCC34762</strain>
    </source>
</reference>
<dbReference type="PROSITE" id="PS51257">
    <property type="entry name" value="PROKAR_LIPOPROTEIN"/>
    <property type="match status" value="1"/>
</dbReference>
<organism evidence="1 2">
    <name type="scientific">Flavobacterium aquariorum</name>
    <dbReference type="NCBI Taxonomy" id="2217670"/>
    <lineage>
        <taxon>Bacteria</taxon>
        <taxon>Pseudomonadati</taxon>
        <taxon>Bacteroidota</taxon>
        <taxon>Flavobacteriia</taxon>
        <taxon>Flavobacteriales</taxon>
        <taxon>Flavobacteriaceae</taxon>
        <taxon>Flavobacterium</taxon>
    </lineage>
</organism>
<dbReference type="EMBL" id="QKXH01000003">
    <property type="protein sequence ID" value="PZX94147.1"/>
    <property type="molecule type" value="Genomic_DNA"/>
</dbReference>
<accession>A0A2W7UG44</accession>
<dbReference type="RefSeq" id="WP_111409483.1">
    <property type="nucleotide sequence ID" value="NZ_QKXH01000003.1"/>
</dbReference>
<dbReference type="Proteomes" id="UP000249177">
    <property type="component" value="Unassembled WGS sequence"/>
</dbReference>